<dbReference type="GO" id="GO:0071766">
    <property type="term" value="P:Actinobacterium-type cell wall biogenesis"/>
    <property type="evidence" value="ECO:0007669"/>
    <property type="project" value="UniProtKB-ARBA"/>
</dbReference>
<organism evidence="4 5">
    <name type="scientific">Pseudomonas mangiferae</name>
    <dbReference type="NCBI Taxonomy" id="2593654"/>
    <lineage>
        <taxon>Bacteria</taxon>
        <taxon>Pseudomonadati</taxon>
        <taxon>Pseudomonadota</taxon>
        <taxon>Gammaproteobacteria</taxon>
        <taxon>Pseudomonadales</taxon>
        <taxon>Pseudomonadaceae</taxon>
        <taxon>Pseudomonas</taxon>
    </lineage>
</organism>
<keyword evidence="5" id="KW-1185">Reference proteome</keyword>
<dbReference type="InterPro" id="IPR000873">
    <property type="entry name" value="AMP-dep_synth/lig_dom"/>
</dbReference>
<dbReference type="CDD" id="cd05931">
    <property type="entry name" value="FAAL"/>
    <property type="match status" value="1"/>
</dbReference>
<comment type="caution">
    <text evidence="4">The sequence shown here is derived from an EMBL/GenBank/DDBJ whole genome shotgun (WGS) entry which is preliminary data.</text>
</comment>
<evidence type="ECO:0000313" key="5">
    <source>
        <dbReference type="Proteomes" id="UP000315235"/>
    </source>
</evidence>
<dbReference type="OrthoDB" id="9757559at2"/>
<evidence type="ECO:0000256" key="2">
    <source>
        <dbReference type="ARBA" id="ARBA00022598"/>
    </source>
</evidence>
<reference evidence="4 5" key="1">
    <citation type="submission" date="2019-07" db="EMBL/GenBank/DDBJ databases">
        <title>Pseudomonas mangiferae sp. nov., isolated from bark of mango tree in Thailand.</title>
        <authorList>
            <person name="Srisuk N."/>
            <person name="Anurat P."/>
        </authorList>
    </citation>
    <scope>NUCLEOTIDE SEQUENCE [LARGE SCALE GENOMIC DNA]</scope>
    <source>
        <strain evidence="4 5">DMKU_BBB3-04</strain>
    </source>
</reference>
<dbReference type="GO" id="GO:0005886">
    <property type="term" value="C:plasma membrane"/>
    <property type="evidence" value="ECO:0007669"/>
    <property type="project" value="TreeGrafter"/>
</dbReference>
<dbReference type="EMBL" id="VJOY01000005">
    <property type="protein sequence ID" value="TRX75187.1"/>
    <property type="molecule type" value="Genomic_DNA"/>
</dbReference>
<dbReference type="InterPro" id="IPR045851">
    <property type="entry name" value="AMP-bd_C_sf"/>
</dbReference>
<keyword evidence="2 4" id="KW-0436">Ligase</keyword>
<dbReference type="FunFam" id="3.40.50.12780:FF:000013">
    <property type="entry name" value="Long-chain-fatty-acid--AMP ligase FadD32"/>
    <property type="match status" value="1"/>
</dbReference>
<dbReference type="PANTHER" id="PTHR22754:SF32">
    <property type="entry name" value="DISCO-INTERACTING PROTEIN 2"/>
    <property type="match status" value="1"/>
</dbReference>
<protein>
    <submittedName>
        <fullName evidence="4">Fatty acyl-AMP ligase</fullName>
    </submittedName>
</protein>
<comment type="similarity">
    <text evidence="1">Belongs to the ATP-dependent AMP-binding enzyme family.</text>
</comment>
<dbReference type="InterPro" id="IPR042099">
    <property type="entry name" value="ANL_N_sf"/>
</dbReference>
<name>A0A553H0D3_9PSED</name>
<dbReference type="PANTHER" id="PTHR22754">
    <property type="entry name" value="DISCO-INTERACTING PROTEIN 2 DIP2 -RELATED"/>
    <property type="match status" value="1"/>
</dbReference>
<proteinExistence type="inferred from homology"/>
<dbReference type="AlphaFoldDB" id="A0A553H0D3"/>
<gene>
    <name evidence="4" type="ORF">FM069_08790</name>
</gene>
<dbReference type="Pfam" id="PF00501">
    <property type="entry name" value="AMP-binding"/>
    <property type="match status" value="1"/>
</dbReference>
<dbReference type="GO" id="GO:0016874">
    <property type="term" value="F:ligase activity"/>
    <property type="evidence" value="ECO:0007669"/>
    <property type="project" value="UniProtKB-KW"/>
</dbReference>
<dbReference type="GO" id="GO:0006633">
    <property type="term" value="P:fatty acid biosynthetic process"/>
    <property type="evidence" value="ECO:0007669"/>
    <property type="project" value="TreeGrafter"/>
</dbReference>
<dbReference type="Proteomes" id="UP000315235">
    <property type="component" value="Unassembled WGS sequence"/>
</dbReference>
<dbReference type="SUPFAM" id="SSF56801">
    <property type="entry name" value="Acetyl-CoA synthetase-like"/>
    <property type="match status" value="1"/>
</dbReference>
<evidence type="ECO:0000256" key="1">
    <source>
        <dbReference type="ARBA" id="ARBA00006432"/>
    </source>
</evidence>
<dbReference type="Gene3D" id="3.40.50.12780">
    <property type="entry name" value="N-terminal domain of ligase-like"/>
    <property type="match status" value="1"/>
</dbReference>
<dbReference type="Gene3D" id="3.30.300.30">
    <property type="match status" value="1"/>
</dbReference>
<dbReference type="GO" id="GO:0070566">
    <property type="term" value="F:adenylyltransferase activity"/>
    <property type="evidence" value="ECO:0007669"/>
    <property type="project" value="TreeGrafter"/>
</dbReference>
<dbReference type="InterPro" id="IPR040097">
    <property type="entry name" value="FAAL/FAAC"/>
</dbReference>
<evidence type="ECO:0000313" key="4">
    <source>
        <dbReference type="EMBL" id="TRX75187.1"/>
    </source>
</evidence>
<accession>A0A553H0D3</accession>
<dbReference type="RefSeq" id="WP_143487923.1">
    <property type="nucleotide sequence ID" value="NZ_VJOY01000005.1"/>
</dbReference>
<sequence length="561" mass="59899">MSTLGSEPNLAQRIEQNLLLTRTDTIATYLERGERIGEQLDGATFRERVLHLAAHLEQRLPEGSRVLLVIPPSLDCTLALVACLYAGVIAAPLPVPVANAHRERLDAVIADADASAVLCTRESAQVLLQQYDGERRSLLPTLLDLDALAEAPLPLGGHCRGLARAFDDDILVQYTSGSTRQPRGVRLSGRNVVSNAALASERWRLGAHTVSVNWLPNYHDMGMMGGTLCPLLWGAPCIQLSPLAFAQKPLRWLRAISQFGATLSGGPAFAFALCVDAIAESDLDGLDLSSWQVAFCGAEPVPAGLLPRFRARLARAGLDPAAVHACYGLAESTLYVAGERAWDGASMSLAGDGRTEPNRLAPSTRATLRIVDPASGQAVADGEEGEIWVAGPSVSAGYLNQPEESRATFGARLEDDPRAFMRTGDLGTLNGDTLSVTGRLKDVLIAQGRNTAAVDLEWLAADLHPALNPMAAAAFQLASDDPRVALLIELRGGQAAPDDAQQLAEAIRARIGATFGLDLAWMRVVKRGSLERTTSGKVRRQTVAARVRAGHHYPDAREVAP</sequence>
<evidence type="ECO:0000259" key="3">
    <source>
        <dbReference type="Pfam" id="PF00501"/>
    </source>
</evidence>
<feature type="domain" description="AMP-dependent synthetase/ligase" evidence="3">
    <location>
        <begin position="37"/>
        <end position="399"/>
    </location>
</feature>